<keyword evidence="2" id="KW-1185">Reference proteome</keyword>
<name>A0A183GI54_HELPZ</name>
<evidence type="ECO:0000313" key="3">
    <source>
        <dbReference type="WBParaSite" id="HPBE_0002229501-mRNA-1"/>
    </source>
</evidence>
<dbReference type="OrthoDB" id="409898at2759"/>
<organism evidence="2 3">
    <name type="scientific">Heligmosomoides polygyrus</name>
    <name type="common">Parasitic roundworm</name>
    <dbReference type="NCBI Taxonomy" id="6339"/>
    <lineage>
        <taxon>Eukaryota</taxon>
        <taxon>Metazoa</taxon>
        <taxon>Ecdysozoa</taxon>
        <taxon>Nematoda</taxon>
        <taxon>Chromadorea</taxon>
        <taxon>Rhabditida</taxon>
        <taxon>Rhabditina</taxon>
        <taxon>Rhabditomorpha</taxon>
        <taxon>Strongyloidea</taxon>
        <taxon>Heligmosomidae</taxon>
        <taxon>Heligmosomoides</taxon>
    </lineage>
</organism>
<dbReference type="PANTHER" id="PTHR23227">
    <property type="entry name" value="BUCENTAUR RELATED"/>
    <property type="match status" value="1"/>
</dbReference>
<reference evidence="3" key="2">
    <citation type="submission" date="2019-09" db="UniProtKB">
        <authorList>
            <consortium name="WormBaseParasite"/>
        </authorList>
    </citation>
    <scope>IDENTIFICATION</scope>
</reference>
<dbReference type="InterPro" id="IPR027124">
    <property type="entry name" value="Swc5/CFDP1/2"/>
</dbReference>
<evidence type="ECO:0000313" key="1">
    <source>
        <dbReference type="EMBL" id="VDP31670.1"/>
    </source>
</evidence>
<protein>
    <submittedName>
        <fullName evidence="3">Endo/exonuclease/phosphatase domain-containing protein</fullName>
    </submittedName>
</protein>
<dbReference type="Gene3D" id="3.60.10.10">
    <property type="entry name" value="Endonuclease/exonuclease/phosphatase"/>
    <property type="match status" value="1"/>
</dbReference>
<accession>A0A3P8CLT8</accession>
<sequence length="184" mass="20676">MATLNVGTLSGRSFELAEALKRRKIDLCAVQETSPKTTSGVGIMVYERLRDAIASVERFNDRLMKVLAKDEFWSLLDEKRAEVPLQDVIIVAGDLNGHVGARRYAESHDLTIVNTRFRKRESQLNSFYSGNSKAQIVFVLVRNRDQGLVTDAKVVPYEAGATKHSPLICTMKITLPMLRQVEPR</sequence>
<gene>
    <name evidence="1" type="ORF">HPBE_LOCUS22294</name>
</gene>
<dbReference type="SUPFAM" id="SSF56219">
    <property type="entry name" value="DNase I-like"/>
    <property type="match status" value="1"/>
</dbReference>
<dbReference type="WBParaSite" id="HPBE_0002229501-mRNA-1">
    <property type="protein sequence ID" value="HPBE_0002229501-mRNA-1"/>
    <property type="gene ID" value="HPBE_0002229501"/>
</dbReference>
<dbReference type="Proteomes" id="UP000050761">
    <property type="component" value="Unassembled WGS sequence"/>
</dbReference>
<evidence type="ECO:0000313" key="2">
    <source>
        <dbReference type="Proteomes" id="UP000050761"/>
    </source>
</evidence>
<dbReference type="AlphaFoldDB" id="A0A183GI54"/>
<dbReference type="EMBL" id="UZAH01033848">
    <property type="protein sequence ID" value="VDP31670.1"/>
    <property type="molecule type" value="Genomic_DNA"/>
</dbReference>
<dbReference type="PANTHER" id="PTHR23227:SF67">
    <property type="entry name" value="CRANIOFACIAL DEVELOPMENT PROTEIN 2-LIKE"/>
    <property type="match status" value="1"/>
</dbReference>
<reference evidence="1 2" key="1">
    <citation type="submission" date="2018-11" db="EMBL/GenBank/DDBJ databases">
        <authorList>
            <consortium name="Pathogen Informatics"/>
        </authorList>
    </citation>
    <scope>NUCLEOTIDE SEQUENCE [LARGE SCALE GENOMIC DNA]</scope>
</reference>
<dbReference type="InterPro" id="IPR036691">
    <property type="entry name" value="Endo/exonu/phosph_ase_sf"/>
</dbReference>
<accession>A0A183GI54</accession>
<proteinExistence type="predicted"/>